<dbReference type="PANTHER" id="PTHR11732">
    <property type="entry name" value="ALDO/KETO REDUCTASE"/>
    <property type="match status" value="1"/>
</dbReference>
<dbReference type="Gene3D" id="3.20.20.100">
    <property type="entry name" value="NADP-dependent oxidoreductase domain"/>
    <property type="match status" value="1"/>
</dbReference>
<dbReference type="EMBL" id="HBFR01015865">
    <property type="protein sequence ID" value="CAD8884337.1"/>
    <property type="molecule type" value="Transcribed_RNA"/>
</dbReference>
<proteinExistence type="predicted"/>
<evidence type="ECO:0000313" key="2">
    <source>
        <dbReference type="EMBL" id="CAD8884336.1"/>
    </source>
</evidence>
<dbReference type="InterPro" id="IPR020471">
    <property type="entry name" value="AKR"/>
</dbReference>
<reference evidence="3" key="1">
    <citation type="submission" date="2021-01" db="EMBL/GenBank/DDBJ databases">
        <authorList>
            <person name="Corre E."/>
            <person name="Pelletier E."/>
            <person name="Niang G."/>
            <person name="Scheremetjew M."/>
            <person name="Finn R."/>
            <person name="Kale V."/>
            <person name="Holt S."/>
            <person name="Cochrane G."/>
            <person name="Meng A."/>
            <person name="Brown T."/>
            <person name="Cohen L."/>
        </authorList>
    </citation>
    <scope>NUCLEOTIDE SEQUENCE</scope>
    <source>
        <strain evidence="3">308</strain>
    </source>
</reference>
<dbReference type="EMBL" id="HBFR01015864">
    <property type="protein sequence ID" value="CAD8884336.1"/>
    <property type="molecule type" value="Transcribed_RNA"/>
</dbReference>
<organism evidence="3">
    <name type="scientific">Corethron hystrix</name>
    <dbReference type="NCBI Taxonomy" id="216773"/>
    <lineage>
        <taxon>Eukaryota</taxon>
        <taxon>Sar</taxon>
        <taxon>Stramenopiles</taxon>
        <taxon>Ochrophyta</taxon>
        <taxon>Bacillariophyta</taxon>
        <taxon>Coscinodiscophyceae</taxon>
        <taxon>Corethrophycidae</taxon>
        <taxon>Corethrales</taxon>
        <taxon>Corethraceae</taxon>
        <taxon>Corethron</taxon>
    </lineage>
</organism>
<dbReference type="PRINTS" id="PR00069">
    <property type="entry name" value="ALDKETRDTASE"/>
</dbReference>
<dbReference type="AlphaFoldDB" id="A0A6U5FTD0"/>
<dbReference type="InterPro" id="IPR023210">
    <property type="entry name" value="NADP_OxRdtase_dom"/>
</dbReference>
<protein>
    <recommendedName>
        <fullName evidence="1">NADP-dependent oxidoreductase domain-containing protein</fullName>
    </recommendedName>
</protein>
<dbReference type="Pfam" id="PF00248">
    <property type="entry name" value="Aldo_ket_red"/>
    <property type="match status" value="1"/>
</dbReference>
<dbReference type="SUPFAM" id="SSF51430">
    <property type="entry name" value="NAD(P)-linked oxidoreductase"/>
    <property type="match status" value="1"/>
</dbReference>
<name>A0A6U5FTD0_9STRA</name>
<evidence type="ECO:0000259" key="1">
    <source>
        <dbReference type="Pfam" id="PF00248"/>
    </source>
</evidence>
<dbReference type="InterPro" id="IPR036812">
    <property type="entry name" value="NAD(P)_OxRdtase_dom_sf"/>
</dbReference>
<feature type="domain" description="NADP-dependent oxidoreductase" evidence="1">
    <location>
        <begin position="9"/>
        <end position="131"/>
    </location>
</feature>
<sequence>MLMLRDSPDCEVMQAQWRVMEDALESGLCRSIGVINYCEGSLKCLLETAKVTPAINYYMLHVGMGPTAHGLRTFTESKGIKTFAYGAVGEPGPNPELLQTNPTVQRIAKAHQKSPAEISLRWVTQSGAAVSVRPTTDFGLGVSSCRDGAEDGGACEAGLKARVNSFGWSLSQKEMKELDALTSPDDNPTLFSSAGCPGAFGMPK</sequence>
<gene>
    <name evidence="2" type="ORF">CHYS00102_LOCUS11533</name>
    <name evidence="3" type="ORF">CHYS00102_LOCUS11534</name>
</gene>
<evidence type="ECO:0000313" key="3">
    <source>
        <dbReference type="EMBL" id="CAD8884337.1"/>
    </source>
</evidence>
<accession>A0A6U5FTD0</accession>
<dbReference type="GO" id="GO:0016491">
    <property type="term" value="F:oxidoreductase activity"/>
    <property type="evidence" value="ECO:0007669"/>
    <property type="project" value="InterPro"/>
</dbReference>